<dbReference type="AlphaFoldDB" id="A0A1F6NYG0"/>
<protein>
    <recommendedName>
        <fullName evidence="4">Dipeptidylpeptidase IV N-terminal domain-containing protein</fullName>
    </recommendedName>
</protein>
<dbReference type="Gene3D" id="2.120.10.30">
    <property type="entry name" value="TolB, C-terminal domain"/>
    <property type="match status" value="1"/>
</dbReference>
<evidence type="ECO:0000256" key="1">
    <source>
        <dbReference type="SAM" id="Phobius"/>
    </source>
</evidence>
<evidence type="ECO:0000313" key="3">
    <source>
        <dbReference type="Proteomes" id="UP000178490"/>
    </source>
</evidence>
<dbReference type="InterPro" id="IPR011042">
    <property type="entry name" value="6-blade_b-propeller_TolB-like"/>
</dbReference>
<dbReference type="Proteomes" id="UP000178490">
    <property type="component" value="Unassembled WGS sequence"/>
</dbReference>
<dbReference type="EMBL" id="MFRC01000059">
    <property type="protein sequence ID" value="OGH88860.1"/>
    <property type="molecule type" value="Genomic_DNA"/>
</dbReference>
<gene>
    <name evidence="2" type="ORF">A2537_00615</name>
</gene>
<evidence type="ECO:0008006" key="4">
    <source>
        <dbReference type="Google" id="ProtNLM"/>
    </source>
</evidence>
<reference evidence="2 3" key="1">
    <citation type="journal article" date="2016" name="Nat. Commun.">
        <title>Thousands of microbial genomes shed light on interconnected biogeochemical processes in an aquifer system.</title>
        <authorList>
            <person name="Anantharaman K."/>
            <person name="Brown C.T."/>
            <person name="Hug L.A."/>
            <person name="Sharon I."/>
            <person name="Castelle C.J."/>
            <person name="Probst A.J."/>
            <person name="Thomas B.C."/>
            <person name="Singh A."/>
            <person name="Wilkins M.J."/>
            <person name="Karaoz U."/>
            <person name="Brodie E.L."/>
            <person name="Williams K.H."/>
            <person name="Hubbard S.S."/>
            <person name="Banfield J.F."/>
        </authorList>
    </citation>
    <scope>NUCLEOTIDE SEQUENCE [LARGE SCALE GENOMIC DNA]</scope>
</reference>
<evidence type="ECO:0000313" key="2">
    <source>
        <dbReference type="EMBL" id="OGH88860.1"/>
    </source>
</evidence>
<accession>A0A1F6NYG0</accession>
<proteinExistence type="predicted"/>
<feature type="transmembrane region" description="Helical" evidence="1">
    <location>
        <begin position="7"/>
        <end position="29"/>
    </location>
</feature>
<keyword evidence="1" id="KW-1133">Transmembrane helix</keyword>
<organism evidence="2 3">
    <name type="scientific">Candidatus Magasanikbacteria bacterium RIFOXYD2_FULL_36_9</name>
    <dbReference type="NCBI Taxonomy" id="1798707"/>
    <lineage>
        <taxon>Bacteria</taxon>
        <taxon>Candidatus Magasanikiibacteriota</taxon>
    </lineage>
</organism>
<name>A0A1F6NYG0_9BACT</name>
<dbReference type="SUPFAM" id="SSF82171">
    <property type="entry name" value="DPP6 N-terminal domain-like"/>
    <property type="match status" value="1"/>
</dbReference>
<keyword evidence="1" id="KW-0472">Membrane</keyword>
<sequence length="412" mass="45088">MNPALKRILLIIALLTTAVLIAFGLFILFKKGTTVVPQEPITTTEKVGQFPGAGERVVTTTTEGTVGGSLGRGVETSQLPIPQIVPGGYTQASLVTKIISDSVSYPGYSSTGNIRYYNAADGKFYHLTSDGKINSLSDQTFYNVKNVTWANKNDKAVLEYPDGSKTIYNFEKQKQTSLPKHWEEFSFSPDSSQVAAKSIGLSPENRWLVTINDDGSGTTLVEPMGENADKVQINWSPSRQTVAFAQTGAALGGERREVLFVGLHGENFKSATVEGLGFEPQWSPTGQKLLYSVYSSRSNFKPELWVTNSYGDSIDNNRQMLKLNTWANKCTFAGENTLYCAVPRDLPQGAGILPEVAANSNDDMYKIDLKTGLKTNISLGGDYNIKSINYDQTKNKVYFTDALQSGVFDIKL</sequence>
<keyword evidence="1" id="KW-0812">Transmembrane</keyword>
<comment type="caution">
    <text evidence="2">The sequence shown here is derived from an EMBL/GenBank/DDBJ whole genome shotgun (WGS) entry which is preliminary data.</text>
</comment>